<keyword evidence="3 5" id="KW-0067">ATP-binding</keyword>
<dbReference type="Gene3D" id="3.40.50.300">
    <property type="entry name" value="P-loop containing nucleotide triphosphate hydrolases"/>
    <property type="match status" value="1"/>
</dbReference>
<dbReference type="Proteomes" id="UP000824209">
    <property type="component" value="Unassembled WGS sequence"/>
</dbReference>
<dbReference type="PANTHER" id="PTHR42939">
    <property type="entry name" value="ABC TRANSPORTER ATP-BINDING PROTEIN ALBC-RELATED"/>
    <property type="match status" value="1"/>
</dbReference>
<evidence type="ECO:0000259" key="4">
    <source>
        <dbReference type="PROSITE" id="PS50893"/>
    </source>
</evidence>
<keyword evidence="1" id="KW-0813">Transport</keyword>
<feature type="domain" description="ABC transporter" evidence="4">
    <location>
        <begin position="5"/>
        <end position="234"/>
    </location>
</feature>
<reference evidence="5" key="2">
    <citation type="submission" date="2021-04" db="EMBL/GenBank/DDBJ databases">
        <authorList>
            <person name="Gilroy R."/>
        </authorList>
    </citation>
    <scope>NUCLEOTIDE SEQUENCE</scope>
    <source>
        <strain evidence="5">ChiBcec8-14828</strain>
    </source>
</reference>
<dbReference type="GO" id="GO:0016887">
    <property type="term" value="F:ATP hydrolysis activity"/>
    <property type="evidence" value="ECO:0007669"/>
    <property type="project" value="InterPro"/>
</dbReference>
<name>A0A9D2M2F8_9FIRM</name>
<dbReference type="Pfam" id="PF00005">
    <property type="entry name" value="ABC_tran"/>
    <property type="match status" value="1"/>
</dbReference>
<reference evidence="5" key="1">
    <citation type="journal article" date="2021" name="PeerJ">
        <title>Extensive microbial diversity within the chicken gut microbiome revealed by metagenomics and culture.</title>
        <authorList>
            <person name="Gilroy R."/>
            <person name="Ravi A."/>
            <person name="Getino M."/>
            <person name="Pursley I."/>
            <person name="Horton D.L."/>
            <person name="Alikhan N.F."/>
            <person name="Baker D."/>
            <person name="Gharbi K."/>
            <person name="Hall N."/>
            <person name="Watson M."/>
            <person name="Adriaenssens E.M."/>
            <person name="Foster-Nyarko E."/>
            <person name="Jarju S."/>
            <person name="Secka A."/>
            <person name="Antonio M."/>
            <person name="Oren A."/>
            <person name="Chaudhuri R.R."/>
            <person name="La Ragione R."/>
            <person name="Hildebrand F."/>
            <person name="Pallen M.J."/>
        </authorList>
    </citation>
    <scope>NUCLEOTIDE SEQUENCE</scope>
    <source>
        <strain evidence="5">ChiBcec8-14828</strain>
    </source>
</reference>
<evidence type="ECO:0000256" key="3">
    <source>
        <dbReference type="ARBA" id="ARBA00022840"/>
    </source>
</evidence>
<dbReference type="SMART" id="SM00382">
    <property type="entry name" value="AAA"/>
    <property type="match status" value="1"/>
</dbReference>
<dbReference type="InterPro" id="IPR003439">
    <property type="entry name" value="ABC_transporter-like_ATP-bd"/>
</dbReference>
<protein>
    <submittedName>
        <fullName evidence="5">ABC transporter ATP-binding protein</fullName>
    </submittedName>
</protein>
<dbReference type="GO" id="GO:0005524">
    <property type="term" value="F:ATP binding"/>
    <property type="evidence" value="ECO:0007669"/>
    <property type="project" value="UniProtKB-KW"/>
</dbReference>
<dbReference type="CDD" id="cd03230">
    <property type="entry name" value="ABC_DR_subfamily_A"/>
    <property type="match status" value="1"/>
</dbReference>
<comment type="caution">
    <text evidence="5">The sequence shown here is derived from an EMBL/GenBank/DDBJ whole genome shotgun (WGS) entry which is preliminary data.</text>
</comment>
<sequence>MEKVLKAENIVKIYGKKEVLHSVSLEIQPGVIYGLIGRNGAGKTTLLSILTAQNTHDSGTVTYGGEPVWENEKALADICFSRELSPMLMFGENSYKVKDYLRAASVYYPRWDKEYAKRLTERFGLDMKKRISKLSKGMMSMVTIIIAMASRAPITILDEPVAGLDVVAREDFYKILMEDYTETGRTFIISTHIIEEAANVLEQVILVDNGNILEVAPTEEFVHSFSFVSGHESAVGALCDEAGASRLLHTESFGRQKGAALRLPTSEAKEMAERLALDVDVEPVSLQKAFVYLVGEQGGEGK</sequence>
<gene>
    <name evidence="5" type="ORF">H9943_04200</name>
</gene>
<dbReference type="InterPro" id="IPR027417">
    <property type="entry name" value="P-loop_NTPase"/>
</dbReference>
<evidence type="ECO:0000313" key="5">
    <source>
        <dbReference type="EMBL" id="HJB39579.1"/>
    </source>
</evidence>
<dbReference type="InterPro" id="IPR003593">
    <property type="entry name" value="AAA+_ATPase"/>
</dbReference>
<keyword evidence="2" id="KW-0547">Nucleotide-binding</keyword>
<dbReference type="PROSITE" id="PS50893">
    <property type="entry name" value="ABC_TRANSPORTER_2"/>
    <property type="match status" value="1"/>
</dbReference>
<dbReference type="EMBL" id="DWYA01000041">
    <property type="protein sequence ID" value="HJB39579.1"/>
    <property type="molecule type" value="Genomic_DNA"/>
</dbReference>
<proteinExistence type="predicted"/>
<organism evidence="5 6">
    <name type="scientific">Candidatus Ruthenibacterium avium</name>
    <dbReference type="NCBI Taxonomy" id="2838751"/>
    <lineage>
        <taxon>Bacteria</taxon>
        <taxon>Bacillati</taxon>
        <taxon>Bacillota</taxon>
        <taxon>Clostridia</taxon>
        <taxon>Eubacteriales</taxon>
        <taxon>Oscillospiraceae</taxon>
        <taxon>Ruthenibacterium</taxon>
    </lineage>
</organism>
<dbReference type="InterPro" id="IPR017871">
    <property type="entry name" value="ABC_transporter-like_CS"/>
</dbReference>
<evidence type="ECO:0000256" key="1">
    <source>
        <dbReference type="ARBA" id="ARBA00022448"/>
    </source>
</evidence>
<dbReference type="SUPFAM" id="SSF52540">
    <property type="entry name" value="P-loop containing nucleoside triphosphate hydrolases"/>
    <property type="match status" value="1"/>
</dbReference>
<dbReference type="AlphaFoldDB" id="A0A9D2M2F8"/>
<evidence type="ECO:0000313" key="6">
    <source>
        <dbReference type="Proteomes" id="UP000824209"/>
    </source>
</evidence>
<accession>A0A9D2M2F8</accession>
<dbReference type="PROSITE" id="PS00211">
    <property type="entry name" value="ABC_TRANSPORTER_1"/>
    <property type="match status" value="1"/>
</dbReference>
<dbReference type="PANTHER" id="PTHR42939:SF1">
    <property type="entry name" value="ABC TRANSPORTER ATP-BINDING PROTEIN ALBC-RELATED"/>
    <property type="match status" value="1"/>
</dbReference>
<dbReference type="InterPro" id="IPR051782">
    <property type="entry name" value="ABC_Transporter_VariousFunc"/>
</dbReference>
<evidence type="ECO:0000256" key="2">
    <source>
        <dbReference type="ARBA" id="ARBA00022741"/>
    </source>
</evidence>